<keyword evidence="4 6" id="KW-0949">S-adenosyl-L-methionine</keyword>
<proteinExistence type="inferred from homology"/>
<dbReference type="GO" id="GO:0042802">
    <property type="term" value="F:identical protein binding"/>
    <property type="evidence" value="ECO:0007669"/>
    <property type="project" value="UniProtKB-ARBA"/>
</dbReference>
<dbReference type="EC" id="2.1.1.207" evidence="6"/>
<dbReference type="FunFam" id="3.40.1280.10:FF:000002">
    <property type="entry name" value="Peptidylprolyl isomerase"/>
    <property type="match status" value="1"/>
</dbReference>
<dbReference type="InterPro" id="IPR029026">
    <property type="entry name" value="tRNA_m1G_MTases_N"/>
</dbReference>
<evidence type="ECO:0000256" key="4">
    <source>
        <dbReference type="ARBA" id="ARBA00022691"/>
    </source>
</evidence>
<evidence type="ECO:0000256" key="2">
    <source>
        <dbReference type="ARBA" id="ARBA00022603"/>
    </source>
</evidence>
<dbReference type="RefSeq" id="WP_004848535.1">
    <property type="nucleotide sequence ID" value="NZ_CATVPX010000002.1"/>
</dbReference>
<dbReference type="InterPro" id="IPR001537">
    <property type="entry name" value="SpoU_MeTrfase"/>
</dbReference>
<feature type="domain" description="tRNA/rRNA methyltransferase SpoU type" evidence="8">
    <location>
        <begin position="2"/>
        <end position="141"/>
    </location>
</feature>
<evidence type="ECO:0000256" key="5">
    <source>
        <dbReference type="ARBA" id="ARBA00022694"/>
    </source>
</evidence>
<dbReference type="SUPFAM" id="SSF75217">
    <property type="entry name" value="alpha/beta knot"/>
    <property type="match status" value="1"/>
</dbReference>
<comment type="function">
    <text evidence="6">Could methylate the ribose at the nucleotide 34 wobble position in tRNA.</text>
</comment>
<dbReference type="GeneID" id="97330277"/>
<gene>
    <name evidence="9" type="primary">trmL</name>
    <name evidence="10" type="ORF">EAI93_12490</name>
    <name evidence="9" type="ORF">ERS852456_01809</name>
</gene>
<dbReference type="AlphaFoldDB" id="A0A174D0L6"/>
<evidence type="ECO:0000313" key="9">
    <source>
        <dbReference type="EMBL" id="CUO17396.1"/>
    </source>
</evidence>
<evidence type="ECO:0000256" key="1">
    <source>
        <dbReference type="ARBA" id="ARBA00022490"/>
    </source>
</evidence>
<dbReference type="Gene3D" id="3.40.1280.10">
    <property type="match status" value="1"/>
</dbReference>
<comment type="caution">
    <text evidence="6">Lacks conserved residue(s) required for the propagation of feature annotation.</text>
</comment>
<evidence type="ECO:0000259" key="8">
    <source>
        <dbReference type="Pfam" id="PF00588"/>
    </source>
</evidence>
<keyword evidence="5 6" id="KW-0819">tRNA processing</keyword>
<reference evidence="9 11" key="1">
    <citation type="submission" date="2015-09" db="EMBL/GenBank/DDBJ databases">
        <authorList>
            <consortium name="Pathogen Informatics"/>
        </authorList>
    </citation>
    <scope>NUCLEOTIDE SEQUENCE [LARGE SCALE GENOMIC DNA]</scope>
    <source>
        <strain evidence="9 11">2789STDY5834841</strain>
    </source>
</reference>
<evidence type="ECO:0000313" key="10">
    <source>
        <dbReference type="EMBL" id="RYS77227.1"/>
    </source>
</evidence>
<dbReference type="PANTHER" id="PTHR42971:SF1">
    <property type="entry name" value="TRNA (CYTIDINE(34)-2'-O)-METHYLTRANSFERASE"/>
    <property type="match status" value="1"/>
</dbReference>
<dbReference type="PIRSF" id="PIRSF029256">
    <property type="entry name" value="SpoU_TrmH_prd"/>
    <property type="match status" value="1"/>
</dbReference>
<comment type="similarity">
    <text evidence="6">Belongs to the class IV-like SAM-binding methyltransferase superfamily. RNA methyltransferase TrmH family. TrmL subfamily.</text>
</comment>
<dbReference type="HAMAP" id="MF_01885">
    <property type="entry name" value="tRNA_methyltr_TrmL"/>
    <property type="match status" value="1"/>
</dbReference>
<dbReference type="EMBL" id="RCYR01000035">
    <property type="protein sequence ID" value="RYS77227.1"/>
    <property type="molecule type" value="Genomic_DNA"/>
</dbReference>
<protein>
    <recommendedName>
        <fullName evidence="6">Putative tRNA (cytidine(34)-2'-O)-methyltransferase</fullName>
        <ecNumber evidence="6">2.1.1.207</ecNumber>
    </recommendedName>
    <alternativeName>
        <fullName evidence="6">tRNA (cytidine/uridine-2'-O-)-methyltransferase</fullName>
    </alternativeName>
</protein>
<dbReference type="Proteomes" id="UP000095787">
    <property type="component" value="Unassembled WGS sequence"/>
</dbReference>
<feature type="binding site" evidence="6 7">
    <location>
        <position position="121"/>
    </location>
    <ligand>
        <name>S-adenosyl-L-methionine</name>
        <dbReference type="ChEBI" id="CHEBI:59789"/>
    </ligand>
</feature>
<feature type="binding site" evidence="6 7">
    <location>
        <position position="129"/>
    </location>
    <ligand>
        <name>S-adenosyl-L-methionine</name>
        <dbReference type="ChEBI" id="CHEBI:59789"/>
    </ligand>
</feature>
<keyword evidence="2 6" id="KW-0489">Methyltransferase</keyword>
<evidence type="ECO:0000256" key="6">
    <source>
        <dbReference type="HAMAP-Rule" id="MF_01885"/>
    </source>
</evidence>
<dbReference type="Proteomes" id="UP000292665">
    <property type="component" value="Unassembled WGS sequence"/>
</dbReference>
<dbReference type="GO" id="GO:0003723">
    <property type="term" value="F:RNA binding"/>
    <property type="evidence" value="ECO:0007669"/>
    <property type="project" value="InterPro"/>
</dbReference>
<sequence length="167" mass="18780">MLNIVLYEPEIPANTGNIGRTCVATGTRLHLIEPLGFKLSEKALKRAGMDYWNDLDVTTYIDYADFLEKNPGAKIYMATTKAKKVYTEAAYEPDCYIMFGKESAGIPEEILVDHEDTCVRIPMMGQIRSLNLGNSVAVVLYEALRQNGFAKMELEGELHELEWHGNT</sequence>
<evidence type="ECO:0000256" key="7">
    <source>
        <dbReference type="PIRSR" id="PIRSR029256-1"/>
    </source>
</evidence>
<name>A0A174D0L6_9FIRM</name>
<evidence type="ECO:0000313" key="11">
    <source>
        <dbReference type="Proteomes" id="UP000095787"/>
    </source>
</evidence>
<dbReference type="GO" id="GO:0008175">
    <property type="term" value="F:tRNA methyltransferase activity"/>
    <property type="evidence" value="ECO:0007669"/>
    <property type="project" value="UniProtKB-UniRule"/>
</dbReference>
<dbReference type="GO" id="GO:0005737">
    <property type="term" value="C:cytoplasm"/>
    <property type="evidence" value="ECO:0007669"/>
    <property type="project" value="UniProtKB-SubCell"/>
</dbReference>
<comment type="catalytic activity">
    <reaction evidence="6">
        <text>5-carboxymethylaminomethyluridine(34) in tRNA(Leu) + S-adenosyl-L-methionine = 5-carboxymethylaminomethyl-2'-O-methyluridine(34) in tRNA(Leu) + S-adenosyl-L-homocysteine + H(+)</text>
        <dbReference type="Rhea" id="RHEA:43088"/>
        <dbReference type="Rhea" id="RHEA-COMP:10333"/>
        <dbReference type="Rhea" id="RHEA-COMP:10334"/>
        <dbReference type="ChEBI" id="CHEBI:15378"/>
        <dbReference type="ChEBI" id="CHEBI:57856"/>
        <dbReference type="ChEBI" id="CHEBI:59789"/>
        <dbReference type="ChEBI" id="CHEBI:74508"/>
        <dbReference type="ChEBI" id="CHEBI:74511"/>
        <dbReference type="EC" id="2.1.1.207"/>
    </reaction>
</comment>
<dbReference type="GO" id="GO:0008757">
    <property type="term" value="F:S-adenosylmethionine-dependent methyltransferase activity"/>
    <property type="evidence" value="ECO:0007669"/>
    <property type="project" value="UniProtKB-UniRule"/>
</dbReference>
<accession>A0A174D0L6</accession>
<feature type="binding site" evidence="6 7">
    <location>
        <position position="100"/>
    </location>
    <ligand>
        <name>S-adenosyl-L-methionine</name>
        <dbReference type="ChEBI" id="CHEBI:59789"/>
    </ligand>
</feature>
<evidence type="ECO:0000256" key="3">
    <source>
        <dbReference type="ARBA" id="ARBA00022679"/>
    </source>
</evidence>
<comment type="subcellular location">
    <subcellularLocation>
        <location evidence="6">Cytoplasm</location>
    </subcellularLocation>
</comment>
<evidence type="ECO:0000313" key="12">
    <source>
        <dbReference type="Proteomes" id="UP000292665"/>
    </source>
</evidence>
<keyword evidence="3 6" id="KW-0808">Transferase</keyword>
<dbReference type="Pfam" id="PF00588">
    <property type="entry name" value="SpoU_methylase"/>
    <property type="match status" value="1"/>
</dbReference>
<dbReference type="CDD" id="cd18094">
    <property type="entry name" value="SpoU-like_TrmL"/>
    <property type="match status" value="1"/>
</dbReference>
<dbReference type="PANTHER" id="PTHR42971">
    <property type="entry name" value="TRNA (CYTIDINE(34)-2'-O)-METHYLTRANSFERASE"/>
    <property type="match status" value="1"/>
</dbReference>
<reference evidence="10 12" key="2">
    <citation type="journal article" date="2019" name="Science, e1252229">
        <title>Invertible promoters mediate bacterial phase variation, antibiotic resistance, and host adaptation in the gut.</title>
        <authorList>
            <person name="Jiang X."/>
            <person name="Hall A.B."/>
            <person name="Arthur T.D."/>
            <person name="Plichta D.R."/>
            <person name="Covington C.T."/>
            <person name="Poyet M."/>
            <person name="Crothers J."/>
            <person name="Moses P.L."/>
            <person name="Tolonen A.C."/>
            <person name="Vlamakis H."/>
            <person name="Alm E.J."/>
            <person name="Xavier R.J."/>
        </authorList>
    </citation>
    <scope>NUCLEOTIDE SEQUENCE [LARGE SCALE GENOMIC DNA]</scope>
    <source>
        <strain evidence="10">Aa_0143</strain>
        <strain evidence="12">aa_0143</strain>
    </source>
</reference>
<dbReference type="InterPro" id="IPR029028">
    <property type="entry name" value="Alpha/beta_knot_MTases"/>
</dbReference>
<dbReference type="EMBL" id="CYZO01000023">
    <property type="protein sequence ID" value="CUO17396.1"/>
    <property type="molecule type" value="Genomic_DNA"/>
</dbReference>
<dbReference type="InterPro" id="IPR016914">
    <property type="entry name" value="TrmL"/>
</dbReference>
<dbReference type="GO" id="GO:0002130">
    <property type="term" value="P:wobble position ribose methylation"/>
    <property type="evidence" value="ECO:0007669"/>
    <property type="project" value="TreeGrafter"/>
</dbReference>
<comment type="catalytic activity">
    <reaction evidence="6">
        <text>cytidine(34) in tRNA + S-adenosyl-L-methionine = 2'-O-methylcytidine(34) in tRNA + S-adenosyl-L-homocysteine + H(+)</text>
        <dbReference type="Rhea" id="RHEA:43084"/>
        <dbReference type="Rhea" id="RHEA-COMP:10331"/>
        <dbReference type="Rhea" id="RHEA-COMP:10332"/>
        <dbReference type="ChEBI" id="CHEBI:15378"/>
        <dbReference type="ChEBI" id="CHEBI:57856"/>
        <dbReference type="ChEBI" id="CHEBI:59789"/>
        <dbReference type="ChEBI" id="CHEBI:74495"/>
        <dbReference type="ChEBI" id="CHEBI:82748"/>
        <dbReference type="EC" id="2.1.1.207"/>
    </reaction>
</comment>
<organism evidence="9 11">
    <name type="scientific">[Ruminococcus] torques</name>
    <dbReference type="NCBI Taxonomy" id="33039"/>
    <lineage>
        <taxon>Bacteria</taxon>
        <taxon>Bacillati</taxon>
        <taxon>Bacillota</taxon>
        <taxon>Clostridia</taxon>
        <taxon>Lachnospirales</taxon>
        <taxon>Lachnospiraceae</taxon>
        <taxon>Mediterraneibacter</taxon>
    </lineage>
</organism>
<keyword evidence="1 6" id="KW-0963">Cytoplasm</keyword>